<dbReference type="InterPro" id="IPR020846">
    <property type="entry name" value="MFS_dom"/>
</dbReference>
<feature type="transmembrane region" description="Helical" evidence="10">
    <location>
        <begin position="212"/>
        <end position="231"/>
    </location>
</feature>
<evidence type="ECO:0000256" key="1">
    <source>
        <dbReference type="ARBA" id="ARBA00004141"/>
    </source>
</evidence>
<feature type="transmembrane region" description="Helical" evidence="10">
    <location>
        <begin position="321"/>
        <end position="345"/>
    </location>
</feature>
<comment type="caution">
    <text evidence="12">The sequence shown here is derived from an EMBL/GenBank/DDBJ whole genome shotgun (WGS) entry which is preliminary data.</text>
</comment>
<keyword evidence="4 10" id="KW-0812">Transmembrane</keyword>
<feature type="transmembrane region" description="Helical" evidence="10">
    <location>
        <begin position="148"/>
        <end position="166"/>
    </location>
</feature>
<dbReference type="PANTHER" id="PTHR48020">
    <property type="entry name" value="PROTON MYO-INOSITOL COTRANSPORTER"/>
    <property type="match status" value="1"/>
</dbReference>
<dbReference type="GO" id="GO:1904679">
    <property type="term" value="P:myo-inositol import across plasma membrane"/>
    <property type="evidence" value="ECO:0007669"/>
    <property type="project" value="TreeGrafter"/>
</dbReference>
<dbReference type="PANTHER" id="PTHR48020:SF12">
    <property type="entry name" value="PROTON MYO-INOSITOL COTRANSPORTER"/>
    <property type="match status" value="1"/>
</dbReference>
<name>A0A8S8ZKC0_SORMA</name>
<sequence>MTDNPEEPLIANSQSTEGDQHNDSHDVEHAHASRGGKQNITPPGLFIWLLTFSAGISGLLFGYDTGVISATLVSIGTSLSHRPLTSLDKSVITSCTSLFALLVLPFASSLADDRGRKRVVLFADTLFIIGALLQAASRTVEMMVVGRSVVGVAIGAASFVTPLYIAELAPATHRGRLVTMNIVFITLGQVVAYVVGWIFGTYGSPETTGWRWMVGLGAVPAVVQVVILLWMPESPRWLVKEGRSEEAREVIARIAAGHDALDPETRREVDAVLKNIEIEVREEAMATRHAVPGAGAGTTSAVNAWMEAMRELFRVRRNKRALAIACLLQGLQQLCGFNSLMYFSATIFTMIGFSEPTLTSLVVAVTNFAFTLVALVLIDRVGRRRILLWSLPFMMAGLVLAGYGFSFIELPDSETSSPTTTGAQGGAIIILTSIMLYVAGYAIGLGNVPWMQSELFSLNVRSVGSGVATATNWSANFVVGLTFLPLMEALSPSWTFVLYAVICAVGYGLIWRVYPETAGLSLEEAATLLEADDWGVR</sequence>
<accession>A0A8S8ZKC0</accession>
<feature type="domain" description="Major facilitator superfamily (MFS) profile" evidence="11">
    <location>
        <begin position="50"/>
        <end position="518"/>
    </location>
</feature>
<feature type="transmembrane region" description="Helical" evidence="10">
    <location>
        <begin position="90"/>
        <end position="107"/>
    </location>
</feature>
<evidence type="ECO:0000256" key="7">
    <source>
        <dbReference type="ARBA" id="ARBA00049119"/>
    </source>
</evidence>
<evidence type="ECO:0000313" key="13">
    <source>
        <dbReference type="Proteomes" id="UP000433876"/>
    </source>
</evidence>
<proteinExistence type="inferred from homology"/>
<feature type="transmembrane region" description="Helical" evidence="10">
    <location>
        <begin position="119"/>
        <end position="136"/>
    </location>
</feature>
<evidence type="ECO:0000256" key="4">
    <source>
        <dbReference type="ARBA" id="ARBA00022692"/>
    </source>
</evidence>
<dbReference type="FunFam" id="1.20.1250.20:FF:000073">
    <property type="entry name" value="MFS myo-inositol transporter, putative"/>
    <property type="match status" value="1"/>
</dbReference>
<feature type="transmembrane region" description="Helical" evidence="10">
    <location>
        <begin position="357"/>
        <end position="379"/>
    </location>
</feature>
<dbReference type="VEuPathDB" id="FungiDB:SMAC_04195"/>
<keyword evidence="5 10" id="KW-1133">Transmembrane helix</keyword>
<evidence type="ECO:0000259" key="11">
    <source>
        <dbReference type="PROSITE" id="PS50850"/>
    </source>
</evidence>
<dbReference type="InterPro" id="IPR005829">
    <property type="entry name" value="Sugar_transporter_CS"/>
</dbReference>
<dbReference type="InterPro" id="IPR036259">
    <property type="entry name" value="MFS_trans_sf"/>
</dbReference>
<comment type="similarity">
    <text evidence="2 8">Belongs to the major facilitator superfamily. Sugar transporter (TC 2.A.1.1) family.</text>
</comment>
<dbReference type="Gene3D" id="1.20.1250.20">
    <property type="entry name" value="MFS general substrate transporter like domains"/>
    <property type="match status" value="1"/>
</dbReference>
<evidence type="ECO:0000256" key="9">
    <source>
        <dbReference type="SAM" id="MobiDB-lite"/>
    </source>
</evidence>
<keyword evidence="3 8" id="KW-0813">Transport</keyword>
<evidence type="ECO:0000256" key="3">
    <source>
        <dbReference type="ARBA" id="ARBA00022448"/>
    </source>
</evidence>
<evidence type="ECO:0000256" key="10">
    <source>
        <dbReference type="SAM" id="Phobius"/>
    </source>
</evidence>
<dbReference type="NCBIfam" id="TIGR00879">
    <property type="entry name" value="SP"/>
    <property type="match status" value="1"/>
</dbReference>
<dbReference type="InterPro" id="IPR003663">
    <property type="entry name" value="Sugar/inositol_transpt"/>
</dbReference>
<feature type="transmembrane region" description="Helical" evidence="10">
    <location>
        <begin position="428"/>
        <end position="450"/>
    </location>
</feature>
<dbReference type="GO" id="GO:0005366">
    <property type="term" value="F:myo-inositol:proton symporter activity"/>
    <property type="evidence" value="ECO:0007669"/>
    <property type="project" value="TreeGrafter"/>
</dbReference>
<evidence type="ECO:0000313" key="12">
    <source>
        <dbReference type="EMBL" id="KAA8629620.1"/>
    </source>
</evidence>
<organism evidence="12 13">
    <name type="scientific">Sordaria macrospora</name>
    <dbReference type="NCBI Taxonomy" id="5147"/>
    <lineage>
        <taxon>Eukaryota</taxon>
        <taxon>Fungi</taxon>
        <taxon>Dikarya</taxon>
        <taxon>Ascomycota</taxon>
        <taxon>Pezizomycotina</taxon>
        <taxon>Sordariomycetes</taxon>
        <taxon>Sordariomycetidae</taxon>
        <taxon>Sordariales</taxon>
        <taxon>Sordariaceae</taxon>
        <taxon>Sordaria</taxon>
    </lineage>
</organism>
<dbReference type="PROSITE" id="PS00216">
    <property type="entry name" value="SUGAR_TRANSPORT_1"/>
    <property type="match status" value="1"/>
</dbReference>
<feature type="transmembrane region" description="Helical" evidence="10">
    <location>
        <begin position="44"/>
        <end position="63"/>
    </location>
</feature>
<dbReference type="AlphaFoldDB" id="A0A8S8ZKC0"/>
<gene>
    <name evidence="12" type="ORF">SMACR_04195</name>
</gene>
<evidence type="ECO:0000256" key="6">
    <source>
        <dbReference type="ARBA" id="ARBA00023136"/>
    </source>
</evidence>
<dbReference type="PROSITE" id="PS00217">
    <property type="entry name" value="SUGAR_TRANSPORT_2"/>
    <property type="match status" value="1"/>
</dbReference>
<dbReference type="InterPro" id="IPR005828">
    <property type="entry name" value="MFS_sugar_transport-like"/>
</dbReference>
<dbReference type="GO" id="GO:0016020">
    <property type="term" value="C:membrane"/>
    <property type="evidence" value="ECO:0007669"/>
    <property type="project" value="UniProtKB-SubCell"/>
</dbReference>
<comment type="subcellular location">
    <subcellularLocation>
        <location evidence="1">Membrane</location>
        <topology evidence="1">Multi-pass membrane protein</topology>
    </subcellularLocation>
</comment>
<feature type="transmembrane region" description="Helical" evidence="10">
    <location>
        <begin position="462"/>
        <end position="484"/>
    </location>
</feature>
<keyword evidence="6 10" id="KW-0472">Membrane</keyword>
<feature type="transmembrane region" description="Helical" evidence="10">
    <location>
        <begin position="496"/>
        <end position="514"/>
    </location>
</feature>
<dbReference type="PROSITE" id="PS50850">
    <property type="entry name" value="MFS"/>
    <property type="match status" value="1"/>
</dbReference>
<evidence type="ECO:0000256" key="2">
    <source>
        <dbReference type="ARBA" id="ARBA00010992"/>
    </source>
</evidence>
<protein>
    <recommendedName>
        <fullName evidence="11">Major facilitator superfamily (MFS) profile domain-containing protein</fullName>
    </recommendedName>
</protein>
<dbReference type="InterPro" id="IPR050814">
    <property type="entry name" value="Myo-inositol_Transporter"/>
</dbReference>
<dbReference type="PRINTS" id="PR00171">
    <property type="entry name" value="SUGRTRNSPORT"/>
</dbReference>
<feature type="transmembrane region" description="Helical" evidence="10">
    <location>
        <begin position="178"/>
        <end position="200"/>
    </location>
</feature>
<feature type="region of interest" description="Disordered" evidence="9">
    <location>
        <begin position="1"/>
        <end position="36"/>
    </location>
</feature>
<feature type="transmembrane region" description="Helical" evidence="10">
    <location>
        <begin position="386"/>
        <end position="408"/>
    </location>
</feature>
<evidence type="ECO:0000256" key="5">
    <source>
        <dbReference type="ARBA" id="ARBA00022989"/>
    </source>
</evidence>
<dbReference type="OMA" id="ETGWRWM"/>
<dbReference type="Proteomes" id="UP000433876">
    <property type="component" value="Unassembled WGS sequence"/>
</dbReference>
<evidence type="ECO:0000256" key="8">
    <source>
        <dbReference type="RuleBase" id="RU003346"/>
    </source>
</evidence>
<dbReference type="Pfam" id="PF00083">
    <property type="entry name" value="Sugar_tr"/>
    <property type="match status" value="1"/>
</dbReference>
<dbReference type="EMBL" id="NMPR01000129">
    <property type="protein sequence ID" value="KAA8629620.1"/>
    <property type="molecule type" value="Genomic_DNA"/>
</dbReference>
<comment type="catalytic activity">
    <reaction evidence="7">
        <text>myo-inositol(out) + H(+)(out) = myo-inositol(in) + H(+)(in)</text>
        <dbReference type="Rhea" id="RHEA:60364"/>
        <dbReference type="ChEBI" id="CHEBI:15378"/>
        <dbReference type="ChEBI" id="CHEBI:17268"/>
    </reaction>
</comment>
<reference evidence="12 13" key="1">
    <citation type="submission" date="2017-07" db="EMBL/GenBank/DDBJ databases">
        <title>Genome sequence of the Sordaria macrospora wild type strain R19027.</title>
        <authorList>
            <person name="Nowrousian M."/>
            <person name="Teichert I."/>
            <person name="Kueck U."/>
        </authorList>
    </citation>
    <scope>NUCLEOTIDE SEQUENCE [LARGE SCALE GENOMIC DNA]</scope>
    <source>
        <strain evidence="12 13">R19027</strain>
        <tissue evidence="12">Mycelium</tissue>
    </source>
</reference>
<dbReference type="SUPFAM" id="SSF103473">
    <property type="entry name" value="MFS general substrate transporter"/>
    <property type="match status" value="1"/>
</dbReference>
<feature type="compositionally biased region" description="Basic and acidic residues" evidence="9">
    <location>
        <begin position="18"/>
        <end position="31"/>
    </location>
</feature>